<dbReference type="EMBL" id="JAEVFJ010000056">
    <property type="protein sequence ID" value="KAH8079436.1"/>
    <property type="molecule type" value="Genomic_DNA"/>
</dbReference>
<keyword evidence="7" id="KW-1185">Reference proteome</keyword>
<dbReference type="SUPFAM" id="SSF144232">
    <property type="entry name" value="HIT/MYND zinc finger-like"/>
    <property type="match status" value="1"/>
</dbReference>
<dbReference type="InterPro" id="IPR002893">
    <property type="entry name" value="Znf_MYND"/>
</dbReference>
<feature type="domain" description="MYND-type" evidence="5">
    <location>
        <begin position="421"/>
        <end position="463"/>
    </location>
</feature>
<keyword evidence="2 4" id="KW-0863">Zinc-finger</keyword>
<evidence type="ECO:0000256" key="1">
    <source>
        <dbReference type="ARBA" id="ARBA00022723"/>
    </source>
</evidence>
<dbReference type="GO" id="GO:0008270">
    <property type="term" value="F:zinc ion binding"/>
    <property type="evidence" value="ECO:0007669"/>
    <property type="project" value="UniProtKB-KW"/>
</dbReference>
<protein>
    <recommendedName>
        <fullName evidence="5">MYND-type domain-containing protein</fullName>
    </recommendedName>
</protein>
<reference evidence="6" key="1">
    <citation type="journal article" date="2021" name="New Phytol.">
        <title>Evolutionary innovations through gain and loss of genes in the ectomycorrhizal Boletales.</title>
        <authorList>
            <person name="Wu G."/>
            <person name="Miyauchi S."/>
            <person name="Morin E."/>
            <person name="Kuo A."/>
            <person name="Drula E."/>
            <person name="Varga T."/>
            <person name="Kohler A."/>
            <person name="Feng B."/>
            <person name="Cao Y."/>
            <person name="Lipzen A."/>
            <person name="Daum C."/>
            <person name="Hundley H."/>
            <person name="Pangilinan J."/>
            <person name="Johnson J."/>
            <person name="Barry K."/>
            <person name="LaButti K."/>
            <person name="Ng V."/>
            <person name="Ahrendt S."/>
            <person name="Min B."/>
            <person name="Choi I.G."/>
            <person name="Park H."/>
            <person name="Plett J.M."/>
            <person name="Magnuson J."/>
            <person name="Spatafora J.W."/>
            <person name="Nagy L.G."/>
            <person name="Henrissat B."/>
            <person name="Grigoriev I.V."/>
            <person name="Yang Z.L."/>
            <person name="Xu J."/>
            <person name="Martin F.M."/>
        </authorList>
    </citation>
    <scope>NUCLEOTIDE SEQUENCE</scope>
    <source>
        <strain evidence="6">KKN 215</strain>
    </source>
</reference>
<gene>
    <name evidence="6" type="ORF">BXZ70DRAFT_996345</name>
</gene>
<dbReference type="Gene3D" id="6.10.140.2220">
    <property type="match status" value="1"/>
</dbReference>
<dbReference type="OrthoDB" id="3040823at2759"/>
<accession>A0A8K0UDZ4</accession>
<proteinExistence type="predicted"/>
<keyword evidence="1" id="KW-0479">Metal-binding</keyword>
<evidence type="ECO:0000313" key="6">
    <source>
        <dbReference type="EMBL" id="KAH8079436.1"/>
    </source>
</evidence>
<keyword evidence="3" id="KW-0862">Zinc</keyword>
<evidence type="ECO:0000313" key="7">
    <source>
        <dbReference type="Proteomes" id="UP000813824"/>
    </source>
</evidence>
<name>A0A8K0UDZ4_9AGAR</name>
<dbReference type="Proteomes" id="UP000813824">
    <property type="component" value="Unassembled WGS sequence"/>
</dbReference>
<dbReference type="Pfam" id="PF01753">
    <property type="entry name" value="zf-MYND"/>
    <property type="match status" value="1"/>
</dbReference>
<evidence type="ECO:0000259" key="5">
    <source>
        <dbReference type="PROSITE" id="PS50865"/>
    </source>
</evidence>
<dbReference type="PROSITE" id="PS50865">
    <property type="entry name" value="ZF_MYND_2"/>
    <property type="match status" value="1"/>
</dbReference>
<evidence type="ECO:0000256" key="2">
    <source>
        <dbReference type="ARBA" id="ARBA00022771"/>
    </source>
</evidence>
<comment type="caution">
    <text evidence="6">The sequence shown here is derived from an EMBL/GenBank/DDBJ whole genome shotgun (WGS) entry which is preliminary data.</text>
</comment>
<organism evidence="6 7">
    <name type="scientific">Cristinia sonorae</name>
    <dbReference type="NCBI Taxonomy" id="1940300"/>
    <lineage>
        <taxon>Eukaryota</taxon>
        <taxon>Fungi</taxon>
        <taxon>Dikarya</taxon>
        <taxon>Basidiomycota</taxon>
        <taxon>Agaricomycotina</taxon>
        <taxon>Agaricomycetes</taxon>
        <taxon>Agaricomycetidae</taxon>
        <taxon>Agaricales</taxon>
        <taxon>Pleurotineae</taxon>
        <taxon>Stephanosporaceae</taxon>
        <taxon>Cristinia</taxon>
    </lineage>
</organism>
<dbReference type="AlphaFoldDB" id="A0A8K0UDZ4"/>
<sequence length="651" mass="73183">MSSPEDVQFNRVLQQMRKTPKRILEAAKKGGRMELTVLSNAWVETPGLIDPSDALDVWLHHLNVSLVPTDIKADKFCDRANSAFCATLGLSKLGSFLTSRPGLVQRLVDAWPGIFKWTVFLVASRVEDLELDNRRRKATLDVISLCWYTLAHQDLLREIMVQTPATIEIATRLWIEEDKGLIPSSSPIHVGSCALGELLKMAKKPELDRMLKAKGGKADEIAKLSMTRLKTALKSPQPNAASLMIYMDFINSLSRVYSHPLRRALLSANVIWVFTGALVKLSVLVNTANNQDYIDAMVSGFGYLRNCLESSDGFTWVSQSVGAGLLPAFCDCSPLFKRLDPEDLNLVTDIIDSILPRYLVYRSVIDAVDHSMAKLSKSQRDRVGKSIVAKKWDAFYDLAYERKLVLLHNDVTKGRNLTCDNIKCQKVKSKEEVRRCSACLTTFYCSKECQTTAWKEGDHKTMCKLKERERMEGKSEAISRKDAAFFHVLFMRDARKLRYDCRKIMERDYPSASIHDFVIYMDYTVVPMKHSVKLLKGFDIGPTAGTDNAEARNEALVEKVQQNPTRFTLVESKISCGSSEQCVLTLATAGFWEKGSGLEGETEEAYEGVDDEEDFEPLDHIDLLKARFALDAFVRHIEGPGSKGFPHPDTP</sequence>
<evidence type="ECO:0000256" key="4">
    <source>
        <dbReference type="PROSITE-ProRule" id="PRU00134"/>
    </source>
</evidence>
<evidence type="ECO:0000256" key="3">
    <source>
        <dbReference type="ARBA" id="ARBA00022833"/>
    </source>
</evidence>